<accession>A0ABS6UK40</accession>
<dbReference type="Pfam" id="PF14072">
    <property type="entry name" value="DndB"/>
    <property type="match status" value="1"/>
</dbReference>
<reference evidence="1 2" key="1">
    <citation type="submission" date="2020-11" db="EMBL/GenBank/DDBJ databases">
        <title>Pseudonocardia abyssalis sp. nov. and Pseudonocardia oceani sp. nov., description and phylogenomic analysis of two novel actinomycetes isolated from the deep Southern Ocean.</title>
        <authorList>
            <person name="Parra J."/>
        </authorList>
    </citation>
    <scope>NUCLEOTIDE SEQUENCE [LARGE SCALE GENOMIC DNA]</scope>
    <source>
        <strain evidence="2">KRD185</strain>
    </source>
</reference>
<dbReference type="InterPro" id="IPR017642">
    <property type="entry name" value="DNA_S_mod_DndB"/>
</dbReference>
<dbReference type="EMBL" id="JADQDF010000002">
    <property type="protein sequence ID" value="MBW0132527.1"/>
    <property type="molecule type" value="Genomic_DNA"/>
</dbReference>
<name>A0ABS6UK40_9PSEU</name>
<dbReference type="InterPro" id="IPR017601">
    <property type="entry name" value="DGQHR-contain_dom"/>
</dbReference>
<dbReference type="NCBIfam" id="TIGR03187">
    <property type="entry name" value="DGQHR"/>
    <property type="match status" value="1"/>
</dbReference>
<evidence type="ECO:0000313" key="1">
    <source>
        <dbReference type="EMBL" id="MBW0132527.1"/>
    </source>
</evidence>
<protein>
    <submittedName>
        <fullName evidence="1">DGQHR domain-containing protein</fullName>
    </submittedName>
</protein>
<comment type="caution">
    <text evidence="1">The sequence shown here is derived from an EMBL/GenBank/DDBJ whole genome shotgun (WGS) entry which is preliminary data.</text>
</comment>
<sequence length="427" mass="48381">MAITVPALHGKMGTIDFYQTKMRAKELTAIARPASEMDTWATLGIEERLQRELNDKRVREDIIPYLAKFEDRFFGSLLVLIYQPELFDYESAARYLSNNVPAAYRKTLEQMGALTIEGGELIVLDGQHRLAALRSVVQGKTDKGTNVVGPFVADVPNDELVVVFIPFINNETTRRIFNKINKNAKPTGRSDNIITSEDDGNSIIARRLLADGEPLGAQYTSKDGKKELLVNWRSTTISDRSAQWTTISAVHESVIDILKHHKIEYNEKEQIQRPDADDLDKAYELVHDWWTAVLDGVDAFREVQSNPNQVAQVRKEHDEWGLLLKPATHIVLFKALIKAVDRGVSRDKAIDRLNQLDWHLDAKLWTTIFIAGGRRIIARAENYDLTAEVIAYLIGGDKTDDTVRDQLTKRVADYRDDPEYTLPDPIA</sequence>
<gene>
    <name evidence="1" type="ORF">I4I82_33310</name>
</gene>
<dbReference type="CDD" id="cd16414">
    <property type="entry name" value="dndB_like"/>
    <property type="match status" value="1"/>
</dbReference>
<evidence type="ECO:0000313" key="2">
    <source>
        <dbReference type="Proteomes" id="UP000694300"/>
    </source>
</evidence>
<proteinExistence type="predicted"/>
<dbReference type="RefSeq" id="WP_218589625.1">
    <property type="nucleotide sequence ID" value="NZ_JADQDE010000108.1"/>
</dbReference>
<organism evidence="1 2">
    <name type="scientific">Pseudonocardia oceani</name>
    <dbReference type="NCBI Taxonomy" id="2792013"/>
    <lineage>
        <taxon>Bacteria</taxon>
        <taxon>Bacillati</taxon>
        <taxon>Actinomycetota</taxon>
        <taxon>Actinomycetes</taxon>
        <taxon>Pseudonocardiales</taxon>
        <taxon>Pseudonocardiaceae</taxon>
        <taxon>Pseudonocardia</taxon>
    </lineage>
</organism>
<dbReference type="Proteomes" id="UP000694300">
    <property type="component" value="Unassembled WGS sequence"/>
</dbReference>
<keyword evidence="2" id="KW-1185">Reference proteome</keyword>